<accession>A0A9X7VZD1</accession>
<feature type="domain" description="HTH iclR-type" evidence="4">
    <location>
        <begin position="1"/>
        <end position="63"/>
    </location>
</feature>
<name>A0A9X7VZD1_9BACL</name>
<dbReference type="RefSeq" id="WP_206656622.1">
    <property type="nucleotide sequence ID" value="NZ_CP071182.1"/>
</dbReference>
<dbReference type="InterPro" id="IPR005471">
    <property type="entry name" value="Tscrpt_reg_IclR_N"/>
</dbReference>
<dbReference type="Pfam" id="PF01614">
    <property type="entry name" value="IclR_C"/>
    <property type="match status" value="1"/>
</dbReference>
<evidence type="ECO:0000259" key="4">
    <source>
        <dbReference type="PROSITE" id="PS51077"/>
    </source>
</evidence>
<dbReference type="AlphaFoldDB" id="A0A9X7VZD1"/>
<evidence type="ECO:0000259" key="5">
    <source>
        <dbReference type="PROSITE" id="PS51078"/>
    </source>
</evidence>
<evidence type="ECO:0000256" key="1">
    <source>
        <dbReference type="ARBA" id="ARBA00023015"/>
    </source>
</evidence>
<reference evidence="6 7" key="1">
    <citation type="submission" date="2021-02" db="EMBL/GenBank/DDBJ databases">
        <title>Alicyclobacillus curvatus sp. nov. and Alicyclobacillus mengziensis sp. nov., two acidophilic bacteria isolated from acid mine drainage.</title>
        <authorList>
            <person name="Huang Y."/>
        </authorList>
    </citation>
    <scope>NUCLEOTIDE SEQUENCE [LARGE SCALE GENOMIC DNA]</scope>
    <source>
        <strain evidence="6 7">S30H14</strain>
    </source>
</reference>
<dbReference type="Gene3D" id="1.10.10.10">
    <property type="entry name" value="Winged helix-like DNA-binding domain superfamily/Winged helix DNA-binding domain"/>
    <property type="match status" value="1"/>
</dbReference>
<sequence length="249" mass="27532">MLAVVRTMQILDTLSKAPQGLGVIEIANSLNIHKADASRILSTLEEEGYVVRDEVTSLYSVAFQFIAMALRYMDGTQMDDIVRPVLNHLVQNIGESVQFAIEQNRELLYIDRVDGIKPLRVASMLGLKAPLHATAAGKVWLASLPDEEVVVLMKERGMKAVTPHTITNLEELLKNLSEVRKQGYAEAREEINPSVYGLAAPVFDRQRRVRAALVATIPAYEATAERIDVVKDGVLASAEILSQRLALAW</sequence>
<dbReference type="PROSITE" id="PS51078">
    <property type="entry name" value="ICLR_ED"/>
    <property type="match status" value="1"/>
</dbReference>
<dbReference type="InterPro" id="IPR014757">
    <property type="entry name" value="Tscrpt_reg_IclR_C"/>
</dbReference>
<feature type="domain" description="IclR-ED" evidence="5">
    <location>
        <begin position="64"/>
        <end position="247"/>
    </location>
</feature>
<keyword evidence="2" id="KW-0238">DNA-binding</keyword>
<dbReference type="SMART" id="SM00346">
    <property type="entry name" value="HTH_ICLR"/>
    <property type="match status" value="1"/>
</dbReference>
<evidence type="ECO:0000256" key="2">
    <source>
        <dbReference type="ARBA" id="ARBA00023125"/>
    </source>
</evidence>
<dbReference type="InterPro" id="IPR029016">
    <property type="entry name" value="GAF-like_dom_sf"/>
</dbReference>
<keyword evidence="3" id="KW-0804">Transcription</keyword>
<dbReference type="EMBL" id="CP071182">
    <property type="protein sequence ID" value="QSO47262.1"/>
    <property type="molecule type" value="Genomic_DNA"/>
</dbReference>
<dbReference type="InterPro" id="IPR036390">
    <property type="entry name" value="WH_DNA-bd_sf"/>
</dbReference>
<dbReference type="GO" id="GO:0003700">
    <property type="term" value="F:DNA-binding transcription factor activity"/>
    <property type="evidence" value="ECO:0007669"/>
    <property type="project" value="TreeGrafter"/>
</dbReference>
<evidence type="ECO:0000313" key="7">
    <source>
        <dbReference type="Proteomes" id="UP000663505"/>
    </source>
</evidence>
<dbReference type="SUPFAM" id="SSF46785">
    <property type="entry name" value="Winged helix' DNA-binding domain"/>
    <property type="match status" value="1"/>
</dbReference>
<dbReference type="PANTHER" id="PTHR30136">
    <property type="entry name" value="HELIX-TURN-HELIX TRANSCRIPTIONAL REGULATOR, ICLR FAMILY"/>
    <property type="match status" value="1"/>
</dbReference>
<gene>
    <name evidence="6" type="ORF">JZ786_23185</name>
</gene>
<dbReference type="GO" id="GO:0045892">
    <property type="term" value="P:negative regulation of DNA-templated transcription"/>
    <property type="evidence" value="ECO:0007669"/>
    <property type="project" value="TreeGrafter"/>
</dbReference>
<dbReference type="Pfam" id="PF09339">
    <property type="entry name" value="HTH_IclR"/>
    <property type="match status" value="1"/>
</dbReference>
<dbReference type="InterPro" id="IPR050707">
    <property type="entry name" value="HTH_MetabolicPath_Reg"/>
</dbReference>
<protein>
    <submittedName>
        <fullName evidence="6">IclR family transcriptional regulator</fullName>
    </submittedName>
</protein>
<dbReference type="Proteomes" id="UP000663505">
    <property type="component" value="Chromosome"/>
</dbReference>
<dbReference type="SUPFAM" id="SSF55781">
    <property type="entry name" value="GAF domain-like"/>
    <property type="match status" value="1"/>
</dbReference>
<keyword evidence="7" id="KW-1185">Reference proteome</keyword>
<dbReference type="InterPro" id="IPR036388">
    <property type="entry name" value="WH-like_DNA-bd_sf"/>
</dbReference>
<dbReference type="PROSITE" id="PS51077">
    <property type="entry name" value="HTH_ICLR"/>
    <property type="match status" value="1"/>
</dbReference>
<organism evidence="6 7">
    <name type="scientific">Alicyclobacillus mengziensis</name>
    <dbReference type="NCBI Taxonomy" id="2931921"/>
    <lineage>
        <taxon>Bacteria</taxon>
        <taxon>Bacillati</taxon>
        <taxon>Bacillota</taxon>
        <taxon>Bacilli</taxon>
        <taxon>Bacillales</taxon>
        <taxon>Alicyclobacillaceae</taxon>
        <taxon>Alicyclobacillus</taxon>
    </lineage>
</organism>
<dbReference type="KEGG" id="afx:JZ786_23185"/>
<evidence type="ECO:0000256" key="3">
    <source>
        <dbReference type="ARBA" id="ARBA00023163"/>
    </source>
</evidence>
<dbReference type="GO" id="GO:0003677">
    <property type="term" value="F:DNA binding"/>
    <property type="evidence" value="ECO:0007669"/>
    <property type="project" value="UniProtKB-KW"/>
</dbReference>
<evidence type="ECO:0000313" key="6">
    <source>
        <dbReference type="EMBL" id="QSO47262.1"/>
    </source>
</evidence>
<dbReference type="Gene3D" id="3.30.450.40">
    <property type="match status" value="1"/>
</dbReference>
<keyword evidence="1" id="KW-0805">Transcription regulation</keyword>
<dbReference type="PANTHER" id="PTHR30136:SF35">
    <property type="entry name" value="HTH-TYPE TRANSCRIPTIONAL REGULATOR RV1719"/>
    <property type="match status" value="1"/>
</dbReference>
<proteinExistence type="predicted"/>